<sequence length="415" mass="47377">MNNKVFVLDSIMGSGKTTKIIDWMIANPQEKYLYVSPLLSEVEERIPVACRDAIGFSFPVSDDETTKSKSFLELLRAGQNVSTTHTLFSLMTKEHLKLIKDQGYILIVDEEVNMIENFSTKYGDLDSLRAWEVIDVDQQNYGQVKVLKPTDSGSFKYLFDYAKTNSLFATKDNNNALVVQLPIELLLSAKKVIILTYKFKGSILSKFLDMNNLTYIPFTEFDMPDEKELKAQIKKLLTIATTPSIDALSKRAGFLSTTWYNEGNARDFVALRSALASIYRKHPKDTTLITCPKSAVDTRHSKSIHDNKYINPKVSGPKQGWLACHTRATNEFADKTVMIHAYDRYPNRNVDSYLTSWGHSIDRGNYALSEMIQWLWRGCIRNGEPMTVYILSDRMKNLLINWLNSQEEELLDLAI</sequence>
<gene>
    <name evidence="1" type="ORF">FHD67_10315</name>
</gene>
<evidence type="ECO:0000313" key="1">
    <source>
        <dbReference type="EMBL" id="TNH39319.1"/>
    </source>
</evidence>
<reference evidence="1 2" key="1">
    <citation type="submission" date="2019-06" db="EMBL/GenBank/DDBJ databases">
        <authorList>
            <person name="Li J."/>
        </authorList>
    </citation>
    <scope>NUCLEOTIDE SEQUENCE [LARGE SCALE GENOMIC DNA]</scope>
    <source>
        <strain evidence="1 2">CGMCC 1.8012</strain>
    </source>
</reference>
<protein>
    <submittedName>
        <fullName evidence="1">Uncharacterized protein</fullName>
    </submittedName>
</protein>
<dbReference type="EMBL" id="VDDC01000016">
    <property type="protein sequence ID" value="TNH39319.1"/>
    <property type="molecule type" value="Genomic_DNA"/>
</dbReference>
<name>A0A5C4R5W8_9RHOB</name>
<accession>A0A5C4R5W8</accession>
<dbReference type="AlphaFoldDB" id="A0A5C4R5W8"/>
<dbReference type="RefSeq" id="WP_176695099.1">
    <property type="nucleotide sequence ID" value="NZ_VDDC01000016.1"/>
</dbReference>
<comment type="caution">
    <text evidence="1">The sequence shown here is derived from an EMBL/GenBank/DDBJ whole genome shotgun (WGS) entry which is preliminary data.</text>
</comment>
<dbReference type="Proteomes" id="UP000304880">
    <property type="component" value="Unassembled WGS sequence"/>
</dbReference>
<keyword evidence="2" id="KW-1185">Reference proteome</keyword>
<proteinExistence type="predicted"/>
<evidence type="ECO:0000313" key="2">
    <source>
        <dbReference type="Proteomes" id="UP000304880"/>
    </source>
</evidence>
<organism evidence="1 2">
    <name type="scientific">Paracoccus haeundaensis</name>
    <dbReference type="NCBI Taxonomy" id="225362"/>
    <lineage>
        <taxon>Bacteria</taxon>
        <taxon>Pseudomonadati</taxon>
        <taxon>Pseudomonadota</taxon>
        <taxon>Alphaproteobacteria</taxon>
        <taxon>Rhodobacterales</taxon>
        <taxon>Paracoccaceae</taxon>
        <taxon>Paracoccus</taxon>
    </lineage>
</organism>